<protein>
    <submittedName>
        <fullName evidence="2">Uncharacterized protein</fullName>
    </submittedName>
</protein>
<reference evidence="2" key="1">
    <citation type="submission" date="2021-01" db="EMBL/GenBank/DDBJ databases">
        <authorList>
            <person name="Corre E."/>
            <person name="Pelletier E."/>
            <person name="Niang G."/>
            <person name="Scheremetjew M."/>
            <person name="Finn R."/>
            <person name="Kale V."/>
            <person name="Holt S."/>
            <person name="Cochrane G."/>
            <person name="Meng A."/>
            <person name="Brown T."/>
            <person name="Cohen L."/>
        </authorList>
    </citation>
    <scope>NUCLEOTIDE SEQUENCE</scope>
    <source>
        <strain evidence="2">CCMP1510</strain>
    </source>
</reference>
<feature type="region of interest" description="Disordered" evidence="1">
    <location>
        <begin position="282"/>
        <end position="314"/>
    </location>
</feature>
<feature type="compositionally biased region" description="Acidic residues" evidence="1">
    <location>
        <begin position="22"/>
        <end position="34"/>
    </location>
</feature>
<feature type="region of interest" description="Disordered" evidence="1">
    <location>
        <begin position="1"/>
        <end position="41"/>
    </location>
</feature>
<feature type="compositionally biased region" description="Basic and acidic residues" evidence="1">
    <location>
        <begin position="1"/>
        <end position="20"/>
    </location>
</feature>
<dbReference type="AlphaFoldDB" id="A0A7S3NN96"/>
<evidence type="ECO:0000256" key="1">
    <source>
        <dbReference type="SAM" id="MobiDB-lite"/>
    </source>
</evidence>
<evidence type="ECO:0000313" key="2">
    <source>
        <dbReference type="EMBL" id="CAE0371443.1"/>
    </source>
</evidence>
<organism evidence="2">
    <name type="scientific">Aureoumbra lagunensis</name>
    <dbReference type="NCBI Taxonomy" id="44058"/>
    <lineage>
        <taxon>Eukaryota</taxon>
        <taxon>Sar</taxon>
        <taxon>Stramenopiles</taxon>
        <taxon>Ochrophyta</taxon>
        <taxon>Pelagophyceae</taxon>
        <taxon>Pelagomonadales</taxon>
        <taxon>Aureoumbra</taxon>
    </lineage>
</organism>
<gene>
    <name evidence="2" type="ORF">ALAG00032_LOCUS12225</name>
</gene>
<feature type="compositionally biased region" description="Polar residues" evidence="1">
    <location>
        <begin position="290"/>
        <end position="301"/>
    </location>
</feature>
<name>A0A7S3NN96_9STRA</name>
<accession>A0A7S3NN96</accession>
<dbReference type="EMBL" id="HBIJ01018565">
    <property type="protein sequence ID" value="CAE0371443.1"/>
    <property type="molecule type" value="Transcribed_RNA"/>
</dbReference>
<feature type="region of interest" description="Disordered" evidence="1">
    <location>
        <begin position="806"/>
        <end position="825"/>
    </location>
</feature>
<proteinExistence type="predicted"/>
<sequence>MKQQEDTKTEESPFETKTENETGNEDDVDMEEQNESSMDLDGPISINVTEDTKFAAVHVTTQQIREGFAVEKPSSSSVLFPLSKRNGAMDSLGIMFPLLCEGSVTPAADEVIPNVKLIFGPPNVVISVPKHQKRLRCFLENYMPTAMNYYDGSEDCDLHKVLLAGIQLMVTGDGALLRVRDWLAQKDEVIPDSLDLAEGATISNEVLEMVTSTFGNMPSDSVRLRYFWLTFGVEGAAVAKECAGGFCLLKSVSPQARYSYVPKLLKEFIAPLLGTKIDESKTDEGKIASERTNPASATRTKSAPAARPNRTPIGHISLEGTTLANIFGDYMSFNEIKRMGSVVFKDPSLTPDVILEHLDIAVGEKISQDAGTVGRLQRLTNRHEQKRALYQLLGVQLMPINHNLMPSALNAGATTQPAPPVTPAPASTVSARGATDWSRFFRTVVSDVDACYDQIYQLLSTGWAHSSRFFAGAAATAQMKRIIVTQFLDEFSDDSHGLLTATTMDQIIRHVFVMRSKLHDSYTSGQASGSNTSNAVHIYTGTPGTGTSARLTPAAVITTISNNAAFRSQLQAVSDARSMPAFTAACNALQPEPRAALMGQFPPNLSGTFMSVKGLISSAKNALCMVYLSFVENTFGIKLTDDQILDAIAGIFDAEASSKTTGYFKLEYLLDSTRKLDTFATADLKIMLDRLLQMLQAFWGVGPVSASFQAIRTIYNSSVFGDKDVLKLIQVTVLLPLHKKCKSFRHDPKEVLLPTLDDAVEALEKQLVVGVQDMEAQVRSINNAADIKAQSKALVLELQAAADSARKKDRSGKDSAKPKRLSSLPGDLKFEKKNVTQEVRTKVQQTFQGSKLCFTWAFVRGGCRVPNCKYDHFFKPDVTTQTLKTILPALADDFTIPASNVGQ</sequence>